<organism evidence="11 12">
    <name type="scientific">Shewanella hanedai</name>
    <name type="common">Alteromonas hanedai</name>
    <dbReference type="NCBI Taxonomy" id="25"/>
    <lineage>
        <taxon>Bacteria</taxon>
        <taxon>Pseudomonadati</taxon>
        <taxon>Pseudomonadota</taxon>
        <taxon>Gammaproteobacteria</taxon>
        <taxon>Alteromonadales</taxon>
        <taxon>Shewanellaceae</taxon>
        <taxon>Shewanella</taxon>
    </lineage>
</organism>
<sequence>MNLDNNKTNLNPITGLLDSMIARVETISQWMAIGGGVLILFSVFLIFSEVVLRKLFNVSIGGADELSGYALGISITWALAYNVIRRVNVRIDAVYQMLTPRYASFVNVMSLISLGLIGILLVYYAGLTTLDTWEFSSRANTPLGTPLIIPQFLWLLGFVLFETTILLLFIRSLIAIFSGDHVKVNDLCGVRTVEDEIMAENLDFDKPRKV</sequence>
<comment type="similarity">
    <text evidence="8 9">Belongs to the TRAP transporter small permease family.</text>
</comment>
<evidence type="ECO:0000313" key="12">
    <source>
        <dbReference type="Proteomes" id="UP000318126"/>
    </source>
</evidence>
<evidence type="ECO:0000256" key="3">
    <source>
        <dbReference type="ARBA" id="ARBA00022475"/>
    </source>
</evidence>
<feature type="transmembrane region" description="Helical" evidence="9">
    <location>
        <begin position="147"/>
        <end position="170"/>
    </location>
</feature>
<keyword evidence="12" id="KW-1185">Reference proteome</keyword>
<gene>
    <name evidence="11" type="ORF">FN961_23175</name>
</gene>
<evidence type="ECO:0000256" key="6">
    <source>
        <dbReference type="ARBA" id="ARBA00022989"/>
    </source>
</evidence>
<feature type="transmembrane region" description="Helical" evidence="9">
    <location>
        <begin position="67"/>
        <end position="84"/>
    </location>
</feature>
<feature type="transmembrane region" description="Helical" evidence="9">
    <location>
        <begin position="105"/>
        <end position="127"/>
    </location>
</feature>
<feature type="transmembrane region" description="Helical" evidence="9">
    <location>
        <begin position="30"/>
        <end position="47"/>
    </location>
</feature>
<comment type="function">
    <text evidence="9">Part of the tripartite ATP-independent periplasmic (TRAP) transport system.</text>
</comment>
<reference evidence="12" key="1">
    <citation type="submission" date="2019-07" db="EMBL/GenBank/DDBJ databases">
        <title>Shewanella sp. YLB-08 draft genomic sequence.</title>
        <authorList>
            <person name="Yu L."/>
        </authorList>
    </citation>
    <scope>NUCLEOTIDE SEQUENCE [LARGE SCALE GENOMIC DNA]</scope>
    <source>
        <strain evidence="12">JCM 20706</strain>
    </source>
</reference>
<dbReference type="AlphaFoldDB" id="A0A553JH48"/>
<comment type="subunit">
    <text evidence="9">The complex comprises the extracytoplasmic solute receptor protein and the two transmembrane proteins.</text>
</comment>
<keyword evidence="2 9" id="KW-0813">Transport</keyword>
<evidence type="ECO:0000256" key="4">
    <source>
        <dbReference type="ARBA" id="ARBA00022519"/>
    </source>
</evidence>
<keyword evidence="3" id="KW-1003">Cell membrane</keyword>
<dbReference type="PANTHER" id="PTHR35011:SF4">
    <property type="entry name" value="SLL1102 PROTEIN"/>
    <property type="match status" value="1"/>
</dbReference>
<keyword evidence="5 9" id="KW-0812">Transmembrane</keyword>
<keyword evidence="4 9" id="KW-0997">Cell inner membrane</keyword>
<evidence type="ECO:0000256" key="9">
    <source>
        <dbReference type="RuleBase" id="RU369079"/>
    </source>
</evidence>
<protein>
    <recommendedName>
        <fullName evidence="9">TRAP transporter small permease protein</fullName>
    </recommendedName>
</protein>
<evidence type="ECO:0000256" key="5">
    <source>
        <dbReference type="ARBA" id="ARBA00022692"/>
    </source>
</evidence>
<comment type="subcellular location">
    <subcellularLocation>
        <location evidence="1 9">Cell inner membrane</location>
        <topology evidence="1 9">Multi-pass membrane protein</topology>
    </subcellularLocation>
</comment>
<evidence type="ECO:0000313" key="11">
    <source>
        <dbReference type="EMBL" id="TRY11758.1"/>
    </source>
</evidence>
<dbReference type="OrthoDB" id="6160477at2"/>
<dbReference type="Pfam" id="PF04290">
    <property type="entry name" value="DctQ"/>
    <property type="match status" value="1"/>
</dbReference>
<name>A0A553JH48_SHEHA</name>
<evidence type="ECO:0000256" key="7">
    <source>
        <dbReference type="ARBA" id="ARBA00023136"/>
    </source>
</evidence>
<dbReference type="GO" id="GO:0005886">
    <property type="term" value="C:plasma membrane"/>
    <property type="evidence" value="ECO:0007669"/>
    <property type="project" value="UniProtKB-SubCell"/>
</dbReference>
<keyword evidence="7 9" id="KW-0472">Membrane</keyword>
<dbReference type="Proteomes" id="UP000318126">
    <property type="component" value="Unassembled WGS sequence"/>
</dbReference>
<evidence type="ECO:0000256" key="1">
    <source>
        <dbReference type="ARBA" id="ARBA00004429"/>
    </source>
</evidence>
<dbReference type="RefSeq" id="WP_144042522.1">
    <property type="nucleotide sequence ID" value="NZ_BMPL01000050.1"/>
</dbReference>
<accession>A0A553JH48</accession>
<evidence type="ECO:0000256" key="8">
    <source>
        <dbReference type="ARBA" id="ARBA00038436"/>
    </source>
</evidence>
<dbReference type="PANTHER" id="PTHR35011">
    <property type="entry name" value="2,3-DIKETO-L-GULONATE TRAP TRANSPORTER SMALL PERMEASE PROTEIN YIAM"/>
    <property type="match status" value="1"/>
</dbReference>
<comment type="caution">
    <text evidence="11">The sequence shown here is derived from an EMBL/GenBank/DDBJ whole genome shotgun (WGS) entry which is preliminary data.</text>
</comment>
<evidence type="ECO:0000259" key="10">
    <source>
        <dbReference type="Pfam" id="PF04290"/>
    </source>
</evidence>
<dbReference type="InterPro" id="IPR055348">
    <property type="entry name" value="DctQ"/>
</dbReference>
<dbReference type="EMBL" id="VKGK01000044">
    <property type="protein sequence ID" value="TRY11758.1"/>
    <property type="molecule type" value="Genomic_DNA"/>
</dbReference>
<keyword evidence="6 9" id="KW-1133">Transmembrane helix</keyword>
<feature type="domain" description="Tripartite ATP-independent periplasmic transporters DctQ component" evidence="10">
    <location>
        <begin position="43"/>
        <end position="171"/>
    </location>
</feature>
<proteinExistence type="inferred from homology"/>
<dbReference type="GO" id="GO:0022857">
    <property type="term" value="F:transmembrane transporter activity"/>
    <property type="evidence" value="ECO:0007669"/>
    <property type="project" value="UniProtKB-UniRule"/>
</dbReference>
<dbReference type="InterPro" id="IPR007387">
    <property type="entry name" value="TRAP_DctQ"/>
</dbReference>
<evidence type="ECO:0000256" key="2">
    <source>
        <dbReference type="ARBA" id="ARBA00022448"/>
    </source>
</evidence>